<accession>A0A2U2RNL9</accession>
<reference evidence="3 4" key="1">
    <citation type="submission" date="2018-05" db="EMBL/GenBank/DDBJ databases">
        <title>Brachybacterium sp. M1HQ-2T, whole genome shotgun sequence.</title>
        <authorList>
            <person name="Tuo L."/>
        </authorList>
    </citation>
    <scope>NUCLEOTIDE SEQUENCE [LARGE SCALE GENOMIC DNA]</scope>
    <source>
        <strain evidence="3 4">M1HQ-2</strain>
    </source>
</reference>
<dbReference type="InterPro" id="IPR007527">
    <property type="entry name" value="Znf_SWIM"/>
</dbReference>
<sequence length="471" mass="50050">METSFALDLLGRSASPAVVLAGADQIDRVTDVLTGDDGTTEALVHGEPAHVVTWVEEQPLTSASCTCGQATNDRLCAHAIAARLQSLGLANDLDAAMMARWLSRIAALEALSQGWKGLADFLLASEAADEPAATQTVLRDVVTVDGGINVARALVGRASEDQLSSFLVALAEAHGIDGLTTLNAVGIVAAEELVAHLWRPLDDRAPEANAAALLRVIGSVRHTVTGDEDRRSLSWSLLLACSAVGGLVAGGHVAPGAAAEVILRTELDSGDATYPWIALMMDRLGDGAPAVAAKMRVLLQDQDSALPGALPAERVARLRAEIALAIGDVPGLVDALTSWPGAPYGEYLTRLPRSWSLRPHLDVLEAARSTGRVRWAPGWPQHNPHDSDGPRLIHLVHDLLPHHPMWGDVAIGDLVVTLARLGDPDKATDALRQHALRLPDQTHRHEFIRIWNQASLGDEGEEMADEIFGSD</sequence>
<evidence type="ECO:0000313" key="4">
    <source>
        <dbReference type="Proteomes" id="UP000245590"/>
    </source>
</evidence>
<evidence type="ECO:0000259" key="2">
    <source>
        <dbReference type="PROSITE" id="PS50966"/>
    </source>
</evidence>
<evidence type="ECO:0000313" key="3">
    <source>
        <dbReference type="EMBL" id="PWH07426.1"/>
    </source>
</evidence>
<proteinExistence type="predicted"/>
<keyword evidence="4" id="KW-1185">Reference proteome</keyword>
<dbReference type="RefSeq" id="WP_109274311.1">
    <property type="nucleotide sequence ID" value="NZ_QFKX01000001.1"/>
</dbReference>
<evidence type="ECO:0000256" key="1">
    <source>
        <dbReference type="PROSITE-ProRule" id="PRU00325"/>
    </source>
</evidence>
<organism evidence="3 4">
    <name type="scientific">Brachybacterium endophyticum</name>
    <dbReference type="NCBI Taxonomy" id="2182385"/>
    <lineage>
        <taxon>Bacteria</taxon>
        <taxon>Bacillati</taxon>
        <taxon>Actinomycetota</taxon>
        <taxon>Actinomycetes</taxon>
        <taxon>Micrococcales</taxon>
        <taxon>Dermabacteraceae</taxon>
        <taxon>Brachybacterium</taxon>
    </lineage>
</organism>
<name>A0A2U2RNL9_9MICO</name>
<keyword evidence="1" id="KW-0862">Zinc</keyword>
<comment type="caution">
    <text evidence="3">The sequence shown here is derived from an EMBL/GenBank/DDBJ whole genome shotgun (WGS) entry which is preliminary data.</text>
</comment>
<dbReference type="PROSITE" id="PS50966">
    <property type="entry name" value="ZF_SWIM"/>
    <property type="match status" value="1"/>
</dbReference>
<dbReference type="AlphaFoldDB" id="A0A2U2RNL9"/>
<protein>
    <recommendedName>
        <fullName evidence="2">SWIM-type domain-containing protein</fullName>
    </recommendedName>
</protein>
<keyword evidence="1" id="KW-0479">Metal-binding</keyword>
<gene>
    <name evidence="3" type="ORF">DEO23_01960</name>
</gene>
<dbReference type="EMBL" id="QFKX01000001">
    <property type="protein sequence ID" value="PWH07426.1"/>
    <property type="molecule type" value="Genomic_DNA"/>
</dbReference>
<dbReference type="GO" id="GO:0008270">
    <property type="term" value="F:zinc ion binding"/>
    <property type="evidence" value="ECO:0007669"/>
    <property type="project" value="UniProtKB-KW"/>
</dbReference>
<keyword evidence="1" id="KW-0863">Zinc-finger</keyword>
<dbReference type="Proteomes" id="UP000245590">
    <property type="component" value="Unassembled WGS sequence"/>
</dbReference>
<feature type="domain" description="SWIM-type" evidence="2">
    <location>
        <begin position="50"/>
        <end position="87"/>
    </location>
</feature>